<keyword evidence="1" id="KW-0812">Transmembrane</keyword>
<feature type="transmembrane region" description="Helical" evidence="1">
    <location>
        <begin position="9"/>
        <end position="30"/>
    </location>
</feature>
<sequence>MFGWLYRRFFLFAAVFVGLVFAVCGFWLLLGVTCLCAGMVTAELPERLEAWHGF</sequence>
<evidence type="ECO:0000313" key="2">
    <source>
        <dbReference type="EMBL" id="KFI90958.1"/>
    </source>
</evidence>
<gene>
    <name evidence="2" type="ORF">BISA_1937</name>
</gene>
<name>A0A087D608_9BIFI</name>
<keyword evidence="1" id="KW-0472">Membrane</keyword>
<evidence type="ECO:0000313" key="3">
    <source>
        <dbReference type="Proteomes" id="UP000029066"/>
    </source>
</evidence>
<proteinExistence type="predicted"/>
<evidence type="ECO:0000256" key="1">
    <source>
        <dbReference type="SAM" id="Phobius"/>
    </source>
</evidence>
<keyword evidence="1" id="KW-1133">Transmembrane helix</keyword>
<dbReference type="AlphaFoldDB" id="A0A087D608"/>
<accession>A0A087D608</accession>
<comment type="caution">
    <text evidence="2">The sequence shown here is derived from an EMBL/GenBank/DDBJ whole genome shotgun (WGS) entry which is preliminary data.</text>
</comment>
<reference evidence="2 3" key="1">
    <citation type="submission" date="2014-03" db="EMBL/GenBank/DDBJ databases">
        <title>Genomics of Bifidobacteria.</title>
        <authorList>
            <person name="Ventura M."/>
            <person name="Milani C."/>
            <person name="Lugli G.A."/>
        </authorList>
    </citation>
    <scope>NUCLEOTIDE SEQUENCE [LARGE SCALE GENOMIC DNA]</scope>
    <source>
        <strain evidence="2 3">DSM 23967</strain>
    </source>
</reference>
<organism evidence="2 3">
    <name type="scientific">Bifidobacterium saguini DSM 23967</name>
    <dbReference type="NCBI Taxonomy" id="1437607"/>
    <lineage>
        <taxon>Bacteria</taxon>
        <taxon>Bacillati</taxon>
        <taxon>Actinomycetota</taxon>
        <taxon>Actinomycetes</taxon>
        <taxon>Bifidobacteriales</taxon>
        <taxon>Bifidobacteriaceae</taxon>
        <taxon>Bifidobacterium</taxon>
    </lineage>
</organism>
<dbReference type="RefSeq" id="WP_162832218.1">
    <property type="nucleotide sequence ID" value="NZ_JDUT01000012.1"/>
</dbReference>
<protein>
    <submittedName>
        <fullName evidence="2">Uncharacterized protein</fullName>
    </submittedName>
</protein>
<dbReference type="STRING" id="1437607.BISA_1937"/>
<dbReference type="EMBL" id="JGZN01000018">
    <property type="protein sequence ID" value="KFI90958.1"/>
    <property type="molecule type" value="Genomic_DNA"/>
</dbReference>
<dbReference type="Proteomes" id="UP000029066">
    <property type="component" value="Unassembled WGS sequence"/>
</dbReference>